<gene>
    <name evidence="2" type="ORF">DS704_18770</name>
</gene>
<proteinExistence type="predicted"/>
<feature type="region of interest" description="Disordered" evidence="1">
    <location>
        <begin position="68"/>
        <end position="104"/>
    </location>
</feature>
<comment type="caution">
    <text evidence="2">The sequence shown here is derived from an EMBL/GenBank/DDBJ whole genome shotgun (WGS) entry which is preliminary data.</text>
</comment>
<dbReference type="EMBL" id="AAHMGC010000019">
    <property type="protein sequence ID" value="EBX7837818.1"/>
    <property type="molecule type" value="Genomic_DNA"/>
</dbReference>
<feature type="compositionally biased region" description="Low complexity" evidence="1">
    <location>
        <begin position="1"/>
        <end position="11"/>
    </location>
</feature>
<protein>
    <submittedName>
        <fullName evidence="2">Conjugal transfer protein TraD</fullName>
    </submittedName>
</protein>
<organism evidence="2">
    <name type="scientific">Salmonella newport</name>
    <dbReference type="NCBI Taxonomy" id="108619"/>
    <lineage>
        <taxon>Bacteria</taxon>
        <taxon>Pseudomonadati</taxon>
        <taxon>Pseudomonadota</taxon>
        <taxon>Gammaproteobacteria</taxon>
        <taxon>Enterobacterales</taxon>
        <taxon>Enterobacteriaceae</taxon>
        <taxon>Salmonella</taxon>
    </lineage>
</organism>
<feature type="non-terminal residue" evidence="2">
    <location>
        <position position="1"/>
    </location>
</feature>
<accession>A0A5W7ITS2</accession>
<name>A0A5W7ITS2_SALNE</name>
<feature type="compositionally biased region" description="Basic and acidic residues" evidence="1">
    <location>
        <begin position="80"/>
        <end position="94"/>
    </location>
</feature>
<feature type="region of interest" description="Disordered" evidence="1">
    <location>
        <begin position="1"/>
        <end position="56"/>
    </location>
</feature>
<dbReference type="AlphaFoldDB" id="A0A5W7ITS2"/>
<evidence type="ECO:0000256" key="1">
    <source>
        <dbReference type="SAM" id="MobiDB-lite"/>
    </source>
</evidence>
<sequence length="104" mass="11576">QQPQQPQQPQPTVVSDKKSAAAGTAVNTPAGGVGQELKMKPEDEEQPLPPGINASGEVVDMAAYERWRQEQEVNTQQQMQRREEVNINVHRDRGEDEPEPGDDF</sequence>
<evidence type="ECO:0000313" key="2">
    <source>
        <dbReference type="EMBL" id="EBX7837818.1"/>
    </source>
</evidence>
<reference evidence="2" key="1">
    <citation type="submission" date="2018-07" db="EMBL/GenBank/DDBJ databases">
        <authorList>
            <person name="Ashton P.M."/>
            <person name="Dallman T."/>
            <person name="Nair S."/>
            <person name="De Pinna E."/>
            <person name="Peters T."/>
            <person name="Grant K."/>
        </authorList>
    </citation>
    <scope>NUCLEOTIDE SEQUENCE</scope>
    <source>
        <strain evidence="2">503427</strain>
    </source>
</reference>
<feature type="compositionally biased region" description="Acidic residues" evidence="1">
    <location>
        <begin position="95"/>
        <end position="104"/>
    </location>
</feature>